<keyword evidence="3" id="KW-0597">Phosphoprotein</keyword>
<dbReference type="FunFam" id="2.30.42.10:FF:000026">
    <property type="entry name" value="Golgi reassembly stacking protein 2"/>
    <property type="match status" value="1"/>
</dbReference>
<sequence length="395" mass="42512">MGGSQSCEVPGGGTEGYHVLRVQEDSPGAKAGLQAYFDFIIAIGNTRLNQDNDALKEVLKASIDRPIKVTVYNSKTQTVRETEIVPSNTWGGQGLLGVSIRFCSFEGANEHVWHVLEVEPNSPAEIAGLQSNCDYIIGADSVLQESEDLFSLIEAHEGKPLKVFVYNLLTDCCREVTITPNSNWGGEGSLGCGIGYGYLHRIPKRPFDEVPVVSKPATRTISDHSLNASQSQTTNVNEVANKLSNVEIGGDRYERSEAPVYQPQATTAAASPPQVENVAPQMPPYYAMNTTLNTNIQSNSAIDTSSTGTFVTPLTIPGMPPITVSASLPSELSISSLGINFQNPPQPPVSNAAQPQYSWQPQQPYNYQMPVSTYGQPVPSAINVQTPTSVPNSKV</sequence>
<dbReference type="SUPFAM" id="SSF50156">
    <property type="entry name" value="PDZ domain-like"/>
    <property type="match status" value="2"/>
</dbReference>
<evidence type="ECO:0000256" key="10">
    <source>
        <dbReference type="SAM" id="MobiDB-lite"/>
    </source>
</evidence>
<proteinExistence type="inferred from homology"/>
<gene>
    <name evidence="12" type="ORF">B4U80_05243</name>
</gene>
<dbReference type="Proteomes" id="UP000288716">
    <property type="component" value="Unassembled WGS sequence"/>
</dbReference>
<keyword evidence="13" id="KW-1185">Reference proteome</keyword>
<evidence type="ECO:0000256" key="8">
    <source>
        <dbReference type="ARBA" id="ARBA00023288"/>
    </source>
</evidence>
<dbReference type="FunFam" id="2.30.42.10:FF:000056">
    <property type="entry name" value="Golgi reassembly-stacking protein 2 isoform 1"/>
    <property type="match status" value="1"/>
</dbReference>
<protein>
    <submittedName>
        <fullName evidence="12">Golgi reassembly-stacking protein 2-like isoform X2</fullName>
    </submittedName>
</protein>
<evidence type="ECO:0000256" key="4">
    <source>
        <dbReference type="ARBA" id="ARBA00022707"/>
    </source>
</evidence>
<dbReference type="AlphaFoldDB" id="A0A443SAV3"/>
<dbReference type="Gene3D" id="2.30.42.10">
    <property type="match status" value="2"/>
</dbReference>
<keyword evidence="8" id="KW-0449">Lipoprotein</keyword>
<feature type="binding site" evidence="9">
    <location>
        <position position="103"/>
    </location>
    <ligand>
        <name>Zn(2+)</name>
        <dbReference type="ChEBI" id="CHEBI:29105"/>
    </ligand>
</feature>
<feature type="region of interest" description="Disordered" evidence="10">
    <location>
        <begin position="338"/>
        <end position="362"/>
    </location>
</feature>
<keyword evidence="6" id="KW-0333">Golgi apparatus</keyword>
<comment type="similarity">
    <text evidence="2">Belongs to the GORASP family.</text>
</comment>
<keyword evidence="9" id="KW-0862">Zinc</keyword>
<feature type="domain" description="PDZ GRASP-type" evidence="11">
    <location>
        <begin position="111"/>
        <end position="199"/>
    </location>
</feature>
<evidence type="ECO:0000256" key="9">
    <source>
        <dbReference type="PIRSR" id="PIRSR607583-1"/>
    </source>
</evidence>
<name>A0A443SAV3_9ACAR</name>
<dbReference type="GO" id="GO:0046872">
    <property type="term" value="F:metal ion binding"/>
    <property type="evidence" value="ECO:0007669"/>
    <property type="project" value="UniProtKB-KW"/>
</dbReference>
<evidence type="ECO:0000256" key="1">
    <source>
        <dbReference type="ARBA" id="ARBA00004394"/>
    </source>
</evidence>
<evidence type="ECO:0000256" key="3">
    <source>
        <dbReference type="ARBA" id="ARBA00022553"/>
    </source>
</evidence>
<dbReference type="GO" id="GO:0007030">
    <property type="term" value="P:Golgi organization"/>
    <property type="evidence" value="ECO:0007669"/>
    <property type="project" value="TreeGrafter"/>
</dbReference>
<evidence type="ECO:0000256" key="7">
    <source>
        <dbReference type="ARBA" id="ARBA00023136"/>
    </source>
</evidence>
<comment type="caution">
    <text evidence="12">The sequence shown here is derived from an EMBL/GenBank/DDBJ whole genome shotgun (WGS) entry which is preliminary data.</text>
</comment>
<dbReference type="GO" id="GO:0000139">
    <property type="term" value="C:Golgi membrane"/>
    <property type="evidence" value="ECO:0007669"/>
    <property type="project" value="UniProtKB-SubCell"/>
</dbReference>
<keyword evidence="5" id="KW-0677">Repeat</keyword>
<keyword evidence="7" id="KW-0472">Membrane</keyword>
<reference evidence="12 13" key="1">
    <citation type="journal article" date="2018" name="Gigascience">
        <title>Genomes of trombidid mites reveal novel predicted allergens and laterally-transferred genes associated with secondary metabolism.</title>
        <authorList>
            <person name="Dong X."/>
            <person name="Chaisiri K."/>
            <person name="Xia D."/>
            <person name="Armstrong S.D."/>
            <person name="Fang Y."/>
            <person name="Donnelly M.J."/>
            <person name="Kadowaki T."/>
            <person name="McGarry J.W."/>
            <person name="Darby A.C."/>
            <person name="Makepeace B.L."/>
        </authorList>
    </citation>
    <scope>NUCLEOTIDE SEQUENCE [LARGE SCALE GENOMIC DNA]</scope>
    <source>
        <strain evidence="12">UoL-UT</strain>
    </source>
</reference>
<accession>A0A443SAV3</accession>
<keyword evidence="9" id="KW-0479">Metal-binding</keyword>
<dbReference type="EMBL" id="NCKV01004543">
    <property type="protein sequence ID" value="RWS24686.1"/>
    <property type="molecule type" value="Genomic_DNA"/>
</dbReference>
<keyword evidence="4" id="KW-0519">Myristate</keyword>
<evidence type="ECO:0000259" key="11">
    <source>
        <dbReference type="PROSITE" id="PS51865"/>
    </source>
</evidence>
<dbReference type="InterPro" id="IPR024958">
    <property type="entry name" value="GRASP_PDZ"/>
</dbReference>
<feature type="binding site" evidence="9">
    <location>
        <position position="18"/>
    </location>
    <ligand>
        <name>Zn(2+)</name>
        <dbReference type="ChEBI" id="CHEBI:29105"/>
    </ligand>
</feature>
<evidence type="ECO:0000256" key="6">
    <source>
        <dbReference type="ARBA" id="ARBA00023034"/>
    </source>
</evidence>
<dbReference type="PANTHER" id="PTHR12893:SF0">
    <property type="entry name" value="GRASP65"/>
    <property type="match status" value="1"/>
</dbReference>
<feature type="compositionally biased region" description="Polar residues" evidence="10">
    <location>
        <begin position="338"/>
        <end position="353"/>
    </location>
</feature>
<dbReference type="PANTHER" id="PTHR12893">
    <property type="entry name" value="GOLGI REASSEMBLY STACKING PROTEIN GRASP"/>
    <property type="match status" value="1"/>
</dbReference>
<evidence type="ECO:0000313" key="13">
    <source>
        <dbReference type="Proteomes" id="UP000288716"/>
    </source>
</evidence>
<dbReference type="OrthoDB" id="3318at2759"/>
<dbReference type="InterPro" id="IPR036034">
    <property type="entry name" value="PDZ_sf"/>
</dbReference>
<evidence type="ECO:0000256" key="5">
    <source>
        <dbReference type="ARBA" id="ARBA00022737"/>
    </source>
</evidence>
<comment type="subcellular location">
    <subcellularLocation>
        <location evidence="1">Golgi apparatus membrane</location>
    </subcellularLocation>
</comment>
<evidence type="ECO:0000313" key="12">
    <source>
        <dbReference type="EMBL" id="RWS24686.1"/>
    </source>
</evidence>
<feature type="domain" description="PDZ GRASP-type" evidence="11">
    <location>
        <begin position="15"/>
        <end position="105"/>
    </location>
</feature>
<evidence type="ECO:0000256" key="2">
    <source>
        <dbReference type="ARBA" id="ARBA00007144"/>
    </source>
</evidence>
<organism evidence="12 13">
    <name type="scientific">Leptotrombidium deliense</name>
    <dbReference type="NCBI Taxonomy" id="299467"/>
    <lineage>
        <taxon>Eukaryota</taxon>
        <taxon>Metazoa</taxon>
        <taxon>Ecdysozoa</taxon>
        <taxon>Arthropoda</taxon>
        <taxon>Chelicerata</taxon>
        <taxon>Arachnida</taxon>
        <taxon>Acari</taxon>
        <taxon>Acariformes</taxon>
        <taxon>Trombidiformes</taxon>
        <taxon>Prostigmata</taxon>
        <taxon>Anystina</taxon>
        <taxon>Parasitengona</taxon>
        <taxon>Trombiculoidea</taxon>
        <taxon>Trombiculidae</taxon>
        <taxon>Leptotrombidium</taxon>
    </lineage>
</organism>
<dbReference type="Pfam" id="PF04495">
    <property type="entry name" value="GRASP55_65"/>
    <property type="match status" value="1"/>
</dbReference>
<dbReference type="STRING" id="299467.A0A443SAV3"/>
<dbReference type="VEuPathDB" id="VectorBase:LDEU007354"/>
<dbReference type="InterPro" id="IPR007583">
    <property type="entry name" value="GRASP55_65"/>
</dbReference>
<dbReference type="PROSITE" id="PS51865">
    <property type="entry name" value="PDZ_GRASP"/>
    <property type="match status" value="2"/>
</dbReference>